<dbReference type="Proteomes" id="UP000044602">
    <property type="component" value="Unassembled WGS sequence"/>
</dbReference>
<name>A0A0G4KWQ9_VERLO</name>
<evidence type="ECO:0000313" key="1">
    <source>
        <dbReference type="EMBL" id="CRK14131.1"/>
    </source>
</evidence>
<sequence length="240" mass="25764">MSSRILAASARAVPRTVPAVRAARTFQTSATLRDAVATPLPARKPVGAFRGGLLGFFAGSSLAGAGVYSYLVKEYKLSNELLTEDIYLLPFSITMSSRILAASARAVPRTVPAVRAARTFQTSATLRDAVATPLPARKPVGAFRGGYVLSTSLSPCPSASPPWHEYKLTVVLSLARSLLGFFAGSSLAGAGVYSYLVKEYKLSNELLTEDIYALQAAVQRVTVYVQTLEEKMDALERKRK</sequence>
<protein>
    <submittedName>
        <fullName evidence="1">Uncharacterized protein</fullName>
    </submittedName>
</protein>
<dbReference type="AlphaFoldDB" id="A0A0G4KWQ9"/>
<dbReference type="STRING" id="100787.A0A0G4KWQ9"/>
<keyword evidence="2" id="KW-1185">Reference proteome</keyword>
<dbReference type="EMBL" id="CVQH01005335">
    <property type="protein sequence ID" value="CRK14131.1"/>
    <property type="molecule type" value="Genomic_DNA"/>
</dbReference>
<proteinExistence type="predicted"/>
<reference evidence="1 2" key="1">
    <citation type="submission" date="2015-05" db="EMBL/GenBank/DDBJ databases">
        <authorList>
            <person name="Wang D.B."/>
            <person name="Wang M."/>
        </authorList>
    </citation>
    <scope>NUCLEOTIDE SEQUENCE [LARGE SCALE GENOMIC DNA]</scope>
    <source>
        <strain evidence="1">VL1</strain>
    </source>
</reference>
<evidence type="ECO:0000313" key="2">
    <source>
        <dbReference type="Proteomes" id="UP000044602"/>
    </source>
</evidence>
<dbReference type="PANTHER" id="PTHR37849:SF1">
    <property type="entry name" value="YALI0E11605P"/>
    <property type="match status" value="1"/>
</dbReference>
<organism evidence="1 2">
    <name type="scientific">Verticillium longisporum</name>
    <name type="common">Verticillium dahliae var. longisporum</name>
    <dbReference type="NCBI Taxonomy" id="100787"/>
    <lineage>
        <taxon>Eukaryota</taxon>
        <taxon>Fungi</taxon>
        <taxon>Dikarya</taxon>
        <taxon>Ascomycota</taxon>
        <taxon>Pezizomycotina</taxon>
        <taxon>Sordariomycetes</taxon>
        <taxon>Hypocreomycetidae</taxon>
        <taxon>Glomerellales</taxon>
        <taxon>Plectosphaerellaceae</taxon>
        <taxon>Verticillium</taxon>
    </lineage>
</organism>
<dbReference type="PANTHER" id="PTHR37849">
    <property type="entry name" value="YALI0E11605P"/>
    <property type="match status" value="1"/>
</dbReference>
<accession>A0A0G4KWQ9</accession>
<gene>
    <name evidence="1" type="ORF">BN1708_011078</name>
</gene>